<keyword evidence="1 3" id="KW-0853">WD repeat</keyword>
<feature type="compositionally biased region" description="Acidic residues" evidence="4">
    <location>
        <begin position="579"/>
        <end position="595"/>
    </location>
</feature>
<dbReference type="eggNOG" id="KOG1334">
    <property type="taxonomic scope" value="Eukaryota"/>
</dbReference>
<gene>
    <name evidence="5" type="ORF">Bathy04g03270</name>
</gene>
<dbReference type="InterPro" id="IPR015943">
    <property type="entry name" value="WD40/YVTN_repeat-like_dom_sf"/>
</dbReference>
<dbReference type="PANTHER" id="PTHR15574:SF21">
    <property type="entry name" value="DDB1- AND CUL4-ASSOCIATED FACTOR 8"/>
    <property type="match status" value="1"/>
</dbReference>
<dbReference type="STRING" id="41875.K8EE81"/>
<reference evidence="5 6" key="1">
    <citation type="submission" date="2011-10" db="EMBL/GenBank/DDBJ databases">
        <authorList>
            <person name="Genoscope - CEA"/>
        </authorList>
    </citation>
    <scope>NUCLEOTIDE SEQUENCE [LARGE SCALE GENOMIC DNA]</scope>
    <source>
        <strain evidence="5 6">RCC 1105</strain>
    </source>
</reference>
<evidence type="ECO:0000256" key="3">
    <source>
        <dbReference type="PROSITE-ProRule" id="PRU00221"/>
    </source>
</evidence>
<feature type="compositionally biased region" description="Low complexity" evidence="4">
    <location>
        <begin position="53"/>
        <end position="68"/>
    </location>
</feature>
<feature type="region of interest" description="Disordered" evidence="4">
    <location>
        <begin position="355"/>
        <end position="374"/>
    </location>
</feature>
<dbReference type="GO" id="GO:0005737">
    <property type="term" value="C:cytoplasm"/>
    <property type="evidence" value="ECO:0007669"/>
    <property type="project" value="TreeGrafter"/>
</dbReference>
<dbReference type="RefSeq" id="XP_007513754.1">
    <property type="nucleotide sequence ID" value="XM_007513692.1"/>
</dbReference>
<sequence length="720" mass="79220">MTTTSRSPRETPSANALNNNGASQRRERERESFGINNATSKEEILLQHKTKKSPTSPTGGSVTTITTPRRQNKSMFRDISRRQWDPRYHKQCTQTQCMKHPSIIKGMRLLKNLEKHGGCVNTVSWNEDASLLISGSDDMTVVVWSTGTNFPVKGSVFTGHTHNVFDAQFIPNCNSTKCVTTAADGQVRMIDLERGFAEKPPNHHTNRYMRNINLDSPAAHQLWSGDGAGMGMKLIFLPGSATSFLSTHQDGCVRLFDIREGTKSRREVVIDLASVGAASDIAFDPTAPHTFAVGCDDPIVRVFDIRHHVAKLTRTSEDYYSHAGSPGTSPIPSPTDTGAAAMRRGGVNYGVSPSSTVGSPGTPTGAAGGFGLPSSPPSRSSGFVERCLPTVAEYCPGLAFGAMKKFQGEEELVRSSFRSRRFEGISGIAFSKTGELACTYKGEDVYVLETRKVVSSVKIDLFKHDSMDELEKRYEGCAKKYEGRKNTRTFLKGVAFMCGDEYVTTGGDCGNIFVWNKKTTELVCKLPGDSQVVNNVIPHPHLPVLAASGIDSDIKIFEASKDGEHIDEPPRKGERDNDFDSSDEDDEDNEDDDEIDGEEYVQINTPGGHVIQIPGRSLIELLRRRQEGRDVSIDPLLLEEDEEDSDDDDDDEDEDEDGDDDDDDDESFSSSSSLSSEEESSEHEDTGSGHREDELDGDDEEEDEQMEDAEESFEENAVEQ</sequence>
<feature type="compositionally biased region" description="Low complexity" evidence="4">
    <location>
        <begin position="355"/>
        <end position="365"/>
    </location>
</feature>
<accession>K8EE81</accession>
<feature type="compositionally biased region" description="Acidic residues" evidence="4">
    <location>
        <begin position="637"/>
        <end position="667"/>
    </location>
</feature>
<evidence type="ECO:0000256" key="2">
    <source>
        <dbReference type="ARBA" id="ARBA00022737"/>
    </source>
</evidence>
<evidence type="ECO:0000256" key="4">
    <source>
        <dbReference type="SAM" id="MobiDB-lite"/>
    </source>
</evidence>
<feature type="compositionally biased region" description="Basic and acidic residues" evidence="4">
    <location>
        <begin position="560"/>
        <end position="578"/>
    </location>
</feature>
<dbReference type="Gene3D" id="2.130.10.10">
    <property type="entry name" value="YVTN repeat-like/Quinoprotein amine dehydrogenase"/>
    <property type="match status" value="3"/>
</dbReference>
<dbReference type="InterPro" id="IPR045151">
    <property type="entry name" value="DCAF8"/>
</dbReference>
<proteinExistence type="predicted"/>
<feature type="region of interest" description="Disordered" evidence="4">
    <location>
        <begin position="560"/>
        <end position="595"/>
    </location>
</feature>
<evidence type="ECO:0000313" key="6">
    <source>
        <dbReference type="Proteomes" id="UP000198341"/>
    </source>
</evidence>
<evidence type="ECO:0000313" key="5">
    <source>
        <dbReference type="EMBL" id="CCO16279.1"/>
    </source>
</evidence>
<feature type="region of interest" description="Disordered" evidence="4">
    <location>
        <begin position="1"/>
        <end position="72"/>
    </location>
</feature>
<dbReference type="PROSITE" id="PS50294">
    <property type="entry name" value="WD_REPEATS_REGION"/>
    <property type="match status" value="1"/>
</dbReference>
<feature type="region of interest" description="Disordered" evidence="4">
    <location>
        <begin position="319"/>
        <end position="339"/>
    </location>
</feature>
<evidence type="ECO:0000256" key="1">
    <source>
        <dbReference type="ARBA" id="ARBA00022574"/>
    </source>
</evidence>
<feature type="compositionally biased region" description="Polar residues" evidence="4">
    <location>
        <begin position="14"/>
        <end position="23"/>
    </location>
</feature>
<dbReference type="AlphaFoldDB" id="K8EE81"/>
<dbReference type="PROSITE" id="PS50082">
    <property type="entry name" value="WD_REPEATS_2"/>
    <property type="match status" value="1"/>
</dbReference>
<protein>
    <submittedName>
        <fullName evidence="5">Uncharacterized protein</fullName>
    </submittedName>
</protein>
<dbReference type="KEGG" id="bpg:Bathy04g03270"/>
<dbReference type="EMBL" id="FO082275">
    <property type="protein sequence ID" value="CCO16279.1"/>
    <property type="molecule type" value="Genomic_DNA"/>
</dbReference>
<organism evidence="5 6">
    <name type="scientific">Bathycoccus prasinos</name>
    <dbReference type="NCBI Taxonomy" id="41875"/>
    <lineage>
        <taxon>Eukaryota</taxon>
        <taxon>Viridiplantae</taxon>
        <taxon>Chlorophyta</taxon>
        <taxon>Mamiellophyceae</taxon>
        <taxon>Mamiellales</taxon>
        <taxon>Bathycoccaceae</taxon>
        <taxon>Bathycoccus</taxon>
    </lineage>
</organism>
<feature type="compositionally biased region" description="Acidic residues" evidence="4">
    <location>
        <begin position="694"/>
        <end position="720"/>
    </location>
</feature>
<dbReference type="SUPFAM" id="SSF50978">
    <property type="entry name" value="WD40 repeat-like"/>
    <property type="match status" value="1"/>
</dbReference>
<keyword evidence="2" id="KW-0677">Repeat</keyword>
<name>K8EE81_9CHLO</name>
<dbReference type="Pfam" id="PF00400">
    <property type="entry name" value="WD40"/>
    <property type="match status" value="2"/>
</dbReference>
<dbReference type="SMART" id="SM00320">
    <property type="entry name" value="WD40"/>
    <property type="match status" value="6"/>
</dbReference>
<dbReference type="OrthoDB" id="4869960at2759"/>
<dbReference type="Proteomes" id="UP000198341">
    <property type="component" value="Chromosome 4"/>
</dbReference>
<feature type="repeat" description="WD" evidence="3">
    <location>
        <begin position="113"/>
        <end position="145"/>
    </location>
</feature>
<dbReference type="InterPro" id="IPR036322">
    <property type="entry name" value="WD40_repeat_dom_sf"/>
</dbReference>
<feature type="compositionally biased region" description="Low complexity" evidence="4">
    <location>
        <begin position="1"/>
        <end position="13"/>
    </location>
</feature>
<feature type="region of interest" description="Disordered" evidence="4">
    <location>
        <begin position="632"/>
        <end position="720"/>
    </location>
</feature>
<dbReference type="GeneID" id="19016353"/>
<feature type="compositionally biased region" description="Low complexity" evidence="4">
    <location>
        <begin position="324"/>
        <end position="338"/>
    </location>
</feature>
<keyword evidence="6" id="KW-1185">Reference proteome</keyword>
<dbReference type="PANTHER" id="PTHR15574">
    <property type="entry name" value="WD REPEAT DOMAIN-CONTAINING FAMILY"/>
    <property type="match status" value="1"/>
</dbReference>
<dbReference type="GO" id="GO:0080008">
    <property type="term" value="C:Cul4-RING E3 ubiquitin ligase complex"/>
    <property type="evidence" value="ECO:0007669"/>
    <property type="project" value="TreeGrafter"/>
</dbReference>
<feature type="compositionally biased region" description="Basic and acidic residues" evidence="4">
    <location>
        <begin position="683"/>
        <end position="693"/>
    </location>
</feature>
<dbReference type="InterPro" id="IPR001680">
    <property type="entry name" value="WD40_rpt"/>
</dbReference>